<gene>
    <name evidence="4" type="ORF">HCN50_15225</name>
</gene>
<sequence length="353" mass="38607">MTETHTRPILVTGGCGFVGCNLADRLAGRGNEVIVLDNLARAGVRENAQWLKSRYGERVNIVIADIREPIPVIDAVREASAVIHLAAQVAVTDSIADPIADFEINARGTINVLEAVRIHNPSAPVLFASTNKVYGRLIDDTQIVRADQRYEPASPALANGISENAPLDFYSPYGCSKGTADQYVRDYARVFGLQTVVMRMSCIYGPRQFGTEDQGWIAHFLLSGLRGNRLTIYGDGYQVRDALHVSDAADAWLSALDHITLVRGRTFNLGGGPSNSVSLRELIALLKELTGNEIPYSFADWRPGDQPWYVTDTRALSAALGWKPKTSLRDGLISLHEWLAGRLGDASKREAFA</sequence>
<protein>
    <submittedName>
        <fullName evidence="4">NAD-dependent epimerase/dehydratase family protein</fullName>
    </submittedName>
</protein>
<feature type="domain" description="NAD-dependent epimerase/dehydratase" evidence="3">
    <location>
        <begin position="9"/>
        <end position="270"/>
    </location>
</feature>
<comment type="pathway">
    <text evidence="1">Bacterial outer membrane biogenesis; LPS O-antigen biosynthesis.</text>
</comment>
<evidence type="ECO:0000313" key="5">
    <source>
        <dbReference type="Proteomes" id="UP000528734"/>
    </source>
</evidence>
<dbReference type="Pfam" id="PF01370">
    <property type="entry name" value="Epimerase"/>
    <property type="match status" value="1"/>
</dbReference>
<comment type="similarity">
    <text evidence="2">Belongs to the NAD(P)-dependent epimerase/dehydratase family.</text>
</comment>
<dbReference type="InterPro" id="IPR001509">
    <property type="entry name" value="Epimerase_deHydtase"/>
</dbReference>
<evidence type="ECO:0000256" key="1">
    <source>
        <dbReference type="ARBA" id="ARBA00005125"/>
    </source>
</evidence>
<dbReference type="PANTHER" id="PTHR43000">
    <property type="entry name" value="DTDP-D-GLUCOSE 4,6-DEHYDRATASE-RELATED"/>
    <property type="match status" value="1"/>
</dbReference>
<dbReference type="PROSITE" id="PS51257">
    <property type="entry name" value="PROKAR_LIPOPROTEIN"/>
    <property type="match status" value="1"/>
</dbReference>
<dbReference type="EMBL" id="JAAVLW010000004">
    <property type="protein sequence ID" value="NOJ47585.1"/>
    <property type="molecule type" value="Genomic_DNA"/>
</dbReference>
<evidence type="ECO:0000259" key="3">
    <source>
        <dbReference type="Pfam" id="PF01370"/>
    </source>
</evidence>
<accession>A0A7Y4H4S5</accession>
<organism evidence="4 5">
    <name type="scientific">Bradyrhizobium archetypum</name>
    <dbReference type="NCBI Taxonomy" id="2721160"/>
    <lineage>
        <taxon>Bacteria</taxon>
        <taxon>Pseudomonadati</taxon>
        <taxon>Pseudomonadota</taxon>
        <taxon>Alphaproteobacteria</taxon>
        <taxon>Hyphomicrobiales</taxon>
        <taxon>Nitrobacteraceae</taxon>
        <taxon>Bradyrhizobium</taxon>
    </lineage>
</organism>
<dbReference type="RefSeq" id="WP_171710459.1">
    <property type="nucleotide sequence ID" value="NZ_JAAVLW010000004.1"/>
</dbReference>
<dbReference type="SUPFAM" id="SSF51735">
    <property type="entry name" value="NAD(P)-binding Rossmann-fold domains"/>
    <property type="match status" value="1"/>
</dbReference>
<reference evidence="4 5" key="1">
    <citation type="submission" date="2020-03" db="EMBL/GenBank/DDBJ databases">
        <title>Bradyrhizobium diversity isolated from nodules of Muelleranthus trifoliolatus.</title>
        <authorList>
            <person name="Klepa M."/>
            <person name="Helene L."/>
            <person name="Hungria M."/>
        </authorList>
    </citation>
    <scope>NUCLEOTIDE SEQUENCE [LARGE SCALE GENOMIC DNA]</scope>
    <source>
        <strain evidence="4 5">WSM 1744</strain>
    </source>
</reference>
<evidence type="ECO:0000313" key="4">
    <source>
        <dbReference type="EMBL" id="NOJ47585.1"/>
    </source>
</evidence>
<name>A0A7Y4H4S5_9BRAD</name>
<proteinExistence type="inferred from homology"/>
<dbReference type="InterPro" id="IPR036291">
    <property type="entry name" value="NAD(P)-bd_dom_sf"/>
</dbReference>
<keyword evidence="5" id="KW-1185">Reference proteome</keyword>
<comment type="caution">
    <text evidence="4">The sequence shown here is derived from an EMBL/GenBank/DDBJ whole genome shotgun (WGS) entry which is preliminary data.</text>
</comment>
<evidence type="ECO:0000256" key="2">
    <source>
        <dbReference type="ARBA" id="ARBA00007637"/>
    </source>
</evidence>
<dbReference type="AlphaFoldDB" id="A0A7Y4H4S5"/>
<dbReference type="Proteomes" id="UP000528734">
    <property type="component" value="Unassembled WGS sequence"/>
</dbReference>
<dbReference type="Gene3D" id="3.40.50.720">
    <property type="entry name" value="NAD(P)-binding Rossmann-like Domain"/>
    <property type="match status" value="1"/>
</dbReference>